<sequence length="169" mass="18575">MRSSLLSISDSRKGSLASNVFFPATVAAGRWLLLSLEQMPERLELVVELRSATASRIEQALVTHGGTEKEGLVFFWWKFWMSSSKSAVYDDVGFKNVSGLRSRSRDLLADVLLVKAWGFKLSMPEGMIVAVTTLLVRGVCPLAFSTFCCCSSGSLLSSWPKLQPPQLVP</sequence>
<proteinExistence type="predicted"/>
<accession>A0A2P2LQE3</accession>
<protein>
    <submittedName>
        <fullName evidence="1">Uncharacterized protein</fullName>
    </submittedName>
</protein>
<organism evidence="1">
    <name type="scientific">Rhizophora mucronata</name>
    <name type="common">Asiatic mangrove</name>
    <dbReference type="NCBI Taxonomy" id="61149"/>
    <lineage>
        <taxon>Eukaryota</taxon>
        <taxon>Viridiplantae</taxon>
        <taxon>Streptophyta</taxon>
        <taxon>Embryophyta</taxon>
        <taxon>Tracheophyta</taxon>
        <taxon>Spermatophyta</taxon>
        <taxon>Magnoliopsida</taxon>
        <taxon>eudicotyledons</taxon>
        <taxon>Gunneridae</taxon>
        <taxon>Pentapetalae</taxon>
        <taxon>rosids</taxon>
        <taxon>fabids</taxon>
        <taxon>Malpighiales</taxon>
        <taxon>Rhizophoraceae</taxon>
        <taxon>Rhizophora</taxon>
    </lineage>
</organism>
<name>A0A2P2LQE3_RHIMU</name>
<reference evidence="1" key="1">
    <citation type="submission" date="2018-02" db="EMBL/GenBank/DDBJ databases">
        <title>Rhizophora mucronata_Transcriptome.</title>
        <authorList>
            <person name="Meera S.P."/>
            <person name="Sreeshan A."/>
            <person name="Augustine A."/>
        </authorList>
    </citation>
    <scope>NUCLEOTIDE SEQUENCE</scope>
    <source>
        <tissue evidence="1">Leaf</tissue>
    </source>
</reference>
<evidence type="ECO:0000313" key="1">
    <source>
        <dbReference type="EMBL" id="MBX20191.1"/>
    </source>
</evidence>
<dbReference type="AlphaFoldDB" id="A0A2P2LQE3"/>
<dbReference type="EMBL" id="GGEC01039707">
    <property type="protein sequence ID" value="MBX20191.1"/>
    <property type="molecule type" value="Transcribed_RNA"/>
</dbReference>